<dbReference type="EMBL" id="UINC01147429">
    <property type="protein sequence ID" value="SVD38757.1"/>
    <property type="molecule type" value="Genomic_DNA"/>
</dbReference>
<organism evidence="1">
    <name type="scientific">marine metagenome</name>
    <dbReference type="NCBI Taxonomy" id="408172"/>
    <lineage>
        <taxon>unclassified sequences</taxon>
        <taxon>metagenomes</taxon>
        <taxon>ecological metagenomes</taxon>
    </lineage>
</organism>
<dbReference type="AlphaFoldDB" id="A0A382UX71"/>
<proteinExistence type="predicted"/>
<accession>A0A382UX71</accession>
<name>A0A382UX71_9ZZZZ</name>
<protein>
    <submittedName>
        <fullName evidence="1">Uncharacterized protein</fullName>
    </submittedName>
</protein>
<feature type="non-terminal residue" evidence="1">
    <location>
        <position position="1"/>
    </location>
</feature>
<feature type="non-terminal residue" evidence="1">
    <location>
        <position position="24"/>
    </location>
</feature>
<evidence type="ECO:0000313" key="1">
    <source>
        <dbReference type="EMBL" id="SVD38757.1"/>
    </source>
</evidence>
<gene>
    <name evidence="1" type="ORF">METZ01_LOCUS391611</name>
</gene>
<reference evidence="1" key="1">
    <citation type="submission" date="2018-05" db="EMBL/GenBank/DDBJ databases">
        <authorList>
            <person name="Lanie J.A."/>
            <person name="Ng W.-L."/>
            <person name="Kazmierczak K.M."/>
            <person name="Andrzejewski T.M."/>
            <person name="Davidsen T.M."/>
            <person name="Wayne K.J."/>
            <person name="Tettelin H."/>
            <person name="Glass J.I."/>
            <person name="Rusch D."/>
            <person name="Podicherti R."/>
            <person name="Tsui H.-C.T."/>
            <person name="Winkler M.E."/>
        </authorList>
    </citation>
    <scope>NUCLEOTIDE SEQUENCE</scope>
</reference>
<sequence length="24" mass="2681">MIRIKNLKAGVEDNLILNGIDLEV</sequence>